<proteinExistence type="predicted"/>
<name>M6FB91_9LEPT</name>
<accession>M6FB91</accession>
<dbReference type="AlphaFoldDB" id="M6FB91"/>
<dbReference type="PATRIC" id="fig|1240687.3.peg.650"/>
<gene>
    <name evidence="1" type="ORF">LEP1GSC008_2508</name>
</gene>
<comment type="caution">
    <text evidence="1">The sequence shown here is derived from an EMBL/GenBank/DDBJ whole genome shotgun (WGS) entry which is preliminary data.</text>
</comment>
<protein>
    <submittedName>
        <fullName evidence="1">Uncharacterized protein</fullName>
    </submittedName>
</protein>
<sequence>MVSQKYSGCICFNSILISDVQFVRKEHSLDLLDTEAIRRFLGSERELPR</sequence>
<dbReference type="Proteomes" id="UP000011980">
    <property type="component" value="Unassembled WGS sequence"/>
</dbReference>
<reference evidence="1 2" key="1">
    <citation type="submission" date="2013-01" db="EMBL/GenBank/DDBJ databases">
        <authorList>
            <person name="Harkins D.M."/>
            <person name="Durkin A.S."/>
            <person name="Brinkac L.M."/>
            <person name="Haft D.H."/>
            <person name="Selengut J.D."/>
            <person name="Sanka R."/>
            <person name="DePew J."/>
            <person name="Purushe J."/>
            <person name="Galloway R.L."/>
            <person name="Vinetz J.M."/>
            <person name="Sutton G.G."/>
            <person name="Nierman W.C."/>
            <person name="Fouts D.E."/>
        </authorList>
    </citation>
    <scope>NUCLEOTIDE SEQUENCE [LARGE SCALE GENOMIC DNA]</scope>
    <source>
        <strain evidence="1 2">Nikolaevo</strain>
    </source>
</reference>
<evidence type="ECO:0000313" key="2">
    <source>
        <dbReference type="Proteomes" id="UP000011980"/>
    </source>
</evidence>
<organism evidence="1 2">
    <name type="scientific">Leptospira kirschneri serovar Bulgarica str. Nikolaevo</name>
    <dbReference type="NCBI Taxonomy" id="1240687"/>
    <lineage>
        <taxon>Bacteria</taxon>
        <taxon>Pseudomonadati</taxon>
        <taxon>Spirochaetota</taxon>
        <taxon>Spirochaetia</taxon>
        <taxon>Leptospirales</taxon>
        <taxon>Leptospiraceae</taxon>
        <taxon>Leptospira</taxon>
    </lineage>
</organism>
<dbReference type="EMBL" id="ANCE01000036">
    <property type="protein sequence ID" value="EMK25685.1"/>
    <property type="molecule type" value="Genomic_DNA"/>
</dbReference>
<evidence type="ECO:0000313" key="1">
    <source>
        <dbReference type="EMBL" id="EMK25685.1"/>
    </source>
</evidence>